<dbReference type="OrthoDB" id="678161at2"/>
<sequence>MLKKSQLKTLFFQYKPFFTFLLKFLLFYVVFTFIYKSYLNTYNPSMNEVDGISKLVANQTKDLLVFFGHDAAIQPHPTEPSIKIFYKEKYVSRIVEGCNAISVMILFAAFIFAFSNRFLKTFLFILIGLFLIYLLNIVRIALLSYALYYYPAYEELLHGTIFPLFIYGIVFLLWIVWVTQFSGYDKKAN</sequence>
<evidence type="ECO:0000256" key="8">
    <source>
        <dbReference type="SAM" id="Phobius"/>
    </source>
</evidence>
<protein>
    <submittedName>
        <fullName evidence="9">Exosortase family protein XrtF</fullName>
    </submittedName>
</protein>
<dbReference type="EMBL" id="QLST01000002">
    <property type="protein sequence ID" value="RBA29470.1"/>
    <property type="molecule type" value="Genomic_DNA"/>
</dbReference>
<dbReference type="InterPro" id="IPR026392">
    <property type="entry name" value="Exo/Archaeosortase_dom"/>
</dbReference>
<keyword evidence="6 8" id="KW-1133">Transmembrane helix</keyword>
<evidence type="ECO:0000313" key="10">
    <source>
        <dbReference type="Proteomes" id="UP000253319"/>
    </source>
</evidence>
<dbReference type="RefSeq" id="WP_113987953.1">
    <property type="nucleotide sequence ID" value="NZ_QLST01000002.1"/>
</dbReference>
<feature type="transmembrane region" description="Helical" evidence="8">
    <location>
        <begin position="122"/>
        <end position="150"/>
    </location>
</feature>
<evidence type="ECO:0000256" key="1">
    <source>
        <dbReference type="ARBA" id="ARBA00004651"/>
    </source>
</evidence>
<keyword evidence="5" id="KW-0378">Hydrolase</keyword>
<evidence type="ECO:0000256" key="3">
    <source>
        <dbReference type="ARBA" id="ARBA00022670"/>
    </source>
</evidence>
<keyword evidence="3" id="KW-0645">Protease</keyword>
<keyword evidence="4 8" id="KW-0812">Transmembrane</keyword>
<organism evidence="9 10">
    <name type="scientific">Flavobacterium tibetense</name>
    <dbReference type="NCBI Taxonomy" id="2233533"/>
    <lineage>
        <taxon>Bacteria</taxon>
        <taxon>Pseudomonadati</taxon>
        <taxon>Bacteroidota</taxon>
        <taxon>Flavobacteriia</taxon>
        <taxon>Flavobacteriales</taxon>
        <taxon>Flavobacteriaceae</taxon>
        <taxon>Flavobacterium</taxon>
    </lineage>
</organism>
<reference evidence="9 10" key="1">
    <citation type="submission" date="2018-06" db="EMBL/GenBank/DDBJ databases">
        <title>Flavobacterium tibetense sp. nov., isolated from a wetland YonghuCo on Tibetan Plateau.</title>
        <authorList>
            <person name="Xing P."/>
            <person name="Phurbu D."/>
            <person name="Lu H."/>
        </authorList>
    </citation>
    <scope>NUCLEOTIDE SEQUENCE [LARGE SCALE GENOMIC DNA]</scope>
    <source>
        <strain evidence="9 10">YH5</strain>
    </source>
</reference>
<dbReference type="AlphaFoldDB" id="A0A365P4J0"/>
<dbReference type="GO" id="GO:0006508">
    <property type="term" value="P:proteolysis"/>
    <property type="evidence" value="ECO:0007669"/>
    <property type="project" value="UniProtKB-KW"/>
</dbReference>
<evidence type="ECO:0000313" key="9">
    <source>
        <dbReference type="EMBL" id="RBA29470.1"/>
    </source>
</evidence>
<dbReference type="InterPro" id="IPR026323">
    <property type="entry name" value="Exosortase-related_prot_XrtF"/>
</dbReference>
<dbReference type="Pfam" id="PF09721">
    <property type="entry name" value="Exosortase_EpsH"/>
    <property type="match status" value="1"/>
</dbReference>
<feature type="transmembrane region" description="Helical" evidence="8">
    <location>
        <begin position="94"/>
        <end position="115"/>
    </location>
</feature>
<evidence type="ECO:0000256" key="4">
    <source>
        <dbReference type="ARBA" id="ARBA00022692"/>
    </source>
</evidence>
<keyword evidence="7 8" id="KW-0472">Membrane</keyword>
<dbReference type="NCBIfam" id="TIGR04178">
    <property type="entry name" value="exo_archaeo"/>
    <property type="match status" value="1"/>
</dbReference>
<comment type="subcellular location">
    <subcellularLocation>
        <location evidence="1">Cell membrane</location>
        <topology evidence="1">Multi-pass membrane protein</topology>
    </subcellularLocation>
</comment>
<accession>A0A365P4J0</accession>
<dbReference type="InterPro" id="IPR019127">
    <property type="entry name" value="Exosortase"/>
</dbReference>
<evidence type="ECO:0000256" key="5">
    <source>
        <dbReference type="ARBA" id="ARBA00022801"/>
    </source>
</evidence>
<gene>
    <name evidence="9" type="primary">xrtF</name>
    <name evidence="9" type="ORF">DPN68_02160</name>
</gene>
<evidence type="ECO:0000256" key="2">
    <source>
        <dbReference type="ARBA" id="ARBA00022475"/>
    </source>
</evidence>
<name>A0A365P4J0_9FLAO</name>
<proteinExistence type="predicted"/>
<evidence type="ECO:0000256" key="7">
    <source>
        <dbReference type="ARBA" id="ARBA00023136"/>
    </source>
</evidence>
<feature type="transmembrane region" description="Helical" evidence="8">
    <location>
        <begin position="156"/>
        <end position="177"/>
    </location>
</feature>
<keyword evidence="10" id="KW-1185">Reference proteome</keyword>
<feature type="transmembrane region" description="Helical" evidence="8">
    <location>
        <begin position="20"/>
        <end position="38"/>
    </location>
</feature>
<evidence type="ECO:0000256" key="6">
    <source>
        <dbReference type="ARBA" id="ARBA00022989"/>
    </source>
</evidence>
<comment type="caution">
    <text evidence="9">The sequence shown here is derived from an EMBL/GenBank/DDBJ whole genome shotgun (WGS) entry which is preliminary data.</text>
</comment>
<dbReference type="GO" id="GO:0005886">
    <property type="term" value="C:plasma membrane"/>
    <property type="evidence" value="ECO:0007669"/>
    <property type="project" value="UniProtKB-SubCell"/>
</dbReference>
<dbReference type="NCBIfam" id="TIGR04128">
    <property type="entry name" value="exoso_Fjoh_1448"/>
    <property type="match status" value="1"/>
</dbReference>
<keyword evidence="2" id="KW-1003">Cell membrane</keyword>
<dbReference type="GO" id="GO:0008233">
    <property type="term" value="F:peptidase activity"/>
    <property type="evidence" value="ECO:0007669"/>
    <property type="project" value="UniProtKB-KW"/>
</dbReference>
<dbReference type="Proteomes" id="UP000253319">
    <property type="component" value="Unassembled WGS sequence"/>
</dbReference>